<organism evidence="4 5">
    <name type="scientific">Oscillochloris trichoides DG-6</name>
    <dbReference type="NCBI Taxonomy" id="765420"/>
    <lineage>
        <taxon>Bacteria</taxon>
        <taxon>Bacillati</taxon>
        <taxon>Chloroflexota</taxon>
        <taxon>Chloroflexia</taxon>
        <taxon>Chloroflexales</taxon>
        <taxon>Chloroflexineae</taxon>
        <taxon>Oscillochloridaceae</taxon>
        <taxon>Oscillochloris</taxon>
    </lineage>
</organism>
<dbReference type="PROSITE" id="PS50966">
    <property type="entry name" value="ZF_SWIM"/>
    <property type="match status" value="1"/>
</dbReference>
<protein>
    <submittedName>
        <fullName evidence="4">SWIM zinc finger domain protein</fullName>
    </submittedName>
</protein>
<keyword evidence="1" id="KW-0862">Zinc</keyword>
<dbReference type="Proteomes" id="UP000054010">
    <property type="component" value="Unassembled WGS sequence"/>
</dbReference>
<keyword evidence="1" id="KW-0479">Metal-binding</keyword>
<comment type="caution">
    <text evidence="4">The sequence shown here is derived from an EMBL/GenBank/DDBJ whole genome shotgun (WGS) entry which is preliminary data.</text>
</comment>
<evidence type="ECO:0000313" key="4">
    <source>
        <dbReference type="EMBL" id="EFO80781.1"/>
    </source>
</evidence>
<evidence type="ECO:0000259" key="3">
    <source>
        <dbReference type="PROSITE" id="PS50966"/>
    </source>
</evidence>
<keyword evidence="5" id="KW-1185">Reference proteome</keyword>
<gene>
    <name evidence="4" type="ORF">OSCT_1305</name>
</gene>
<dbReference type="InterPro" id="IPR007527">
    <property type="entry name" value="Znf_SWIM"/>
</dbReference>
<dbReference type="HOGENOM" id="CLU_051328_0_0_0"/>
<dbReference type="EMBL" id="ADVR01000040">
    <property type="protein sequence ID" value="EFO80781.1"/>
    <property type="molecule type" value="Genomic_DNA"/>
</dbReference>
<dbReference type="STRING" id="765420.OSCT_1305"/>
<keyword evidence="1" id="KW-0863">Zinc-finger</keyword>
<evidence type="ECO:0000256" key="1">
    <source>
        <dbReference type="PROSITE-ProRule" id="PRU00325"/>
    </source>
</evidence>
<evidence type="ECO:0000256" key="2">
    <source>
        <dbReference type="SAM" id="MobiDB-lite"/>
    </source>
</evidence>
<dbReference type="AlphaFoldDB" id="E1IDA4"/>
<feature type="region of interest" description="Disordered" evidence="2">
    <location>
        <begin position="113"/>
        <end position="139"/>
    </location>
</feature>
<name>E1IDA4_9CHLR</name>
<dbReference type="GO" id="GO:0008270">
    <property type="term" value="F:zinc ion binding"/>
    <property type="evidence" value="ECO:0007669"/>
    <property type="project" value="UniProtKB-KW"/>
</dbReference>
<sequence>MSSPLTTEQVLALAPDAASAKAGRGLATPRSWVSVGRDAQAVWGECQGSGKTPYQTQIDLRGPAFRCSCPSRKFPCKHGLGLLLLLAAQPDVVAPATPPAWVAEWLASRIQREEQQQRRQAAADDPATAEQRAAKAAKSAAARDAKVQAGIAEVSRWLRDQVREGLAGIPARSPAVFDRMAARMVDAQAPGVARRLREMAAIPASGDGWQGRLLERMARLHLLVEGYTRLDTLSPNEQAEVRQAVGFNQKQEEVLAGAGQRDRWLVLGQVVEDEEPLQVQRTWLWAEAAARPALVLDFAAPGKPFDHSLVPGMQLDAELVFYPGALPLRALVKQADARMPASFFPSSDIHTALGTYAAALARCPWLERYPLTLGPVQLALTHAGWLVCDQAGHSLPLRPQFGRSWELLARSAGQPFSLSGEWDGDWFTPLSAWVGGFVDLVGGVL</sequence>
<accession>E1IDA4</accession>
<dbReference type="Pfam" id="PF04434">
    <property type="entry name" value="SWIM"/>
    <property type="match status" value="1"/>
</dbReference>
<feature type="compositionally biased region" description="Low complexity" evidence="2">
    <location>
        <begin position="118"/>
        <end position="139"/>
    </location>
</feature>
<evidence type="ECO:0000313" key="5">
    <source>
        <dbReference type="Proteomes" id="UP000054010"/>
    </source>
</evidence>
<feature type="domain" description="SWIM-type" evidence="3">
    <location>
        <begin position="54"/>
        <end position="87"/>
    </location>
</feature>
<proteinExistence type="predicted"/>
<dbReference type="eggNOG" id="COG4715">
    <property type="taxonomic scope" value="Bacteria"/>
</dbReference>
<dbReference type="OrthoDB" id="9816340at2"/>
<reference evidence="4 5" key="1">
    <citation type="journal article" date="2011" name="J. Bacteriol.">
        <title>Draft genome sequence of the anoxygenic filamentous phototrophic bacterium Oscillochloris trichoides subsp. DG-6.</title>
        <authorList>
            <person name="Kuznetsov B.B."/>
            <person name="Ivanovsky R.N."/>
            <person name="Keppen O.I."/>
            <person name="Sukhacheva M.V."/>
            <person name="Bumazhkin B.K."/>
            <person name="Patutina E.O."/>
            <person name="Beletsky A.V."/>
            <person name="Mardanov A.V."/>
            <person name="Baslerov R.V."/>
            <person name="Panteleeva A.N."/>
            <person name="Kolganova T.V."/>
            <person name="Ravin N.V."/>
            <person name="Skryabin K.G."/>
        </authorList>
    </citation>
    <scope>NUCLEOTIDE SEQUENCE [LARGE SCALE GENOMIC DNA]</scope>
    <source>
        <strain evidence="4 5">DG-6</strain>
    </source>
</reference>